<evidence type="ECO:0000313" key="5">
    <source>
        <dbReference type="EMBL" id="AVI08146.1"/>
    </source>
</evidence>
<keyword evidence="1" id="KW-1133">Transmembrane helix</keyword>
<keyword evidence="1" id="KW-0812">Transmembrane</keyword>
<evidence type="ECO:0000313" key="2">
    <source>
        <dbReference type="EMBL" id="AVI07401.1"/>
    </source>
</evidence>
<evidence type="ECO:0000313" key="4">
    <source>
        <dbReference type="EMBL" id="AVI08020.1"/>
    </source>
</evidence>
<dbReference type="EMBL" id="MF994820">
    <property type="protein sequence ID" value="AVI08268.1"/>
    <property type="molecule type" value="Genomic_DNA"/>
</dbReference>
<organism evidence="2">
    <name type="scientific">Human betaherpesvirus 6A</name>
    <dbReference type="NCBI Taxonomy" id="32603"/>
    <lineage>
        <taxon>Viruses</taxon>
        <taxon>Duplodnaviria</taxon>
        <taxon>Heunggongvirae</taxon>
        <taxon>Peploviricota</taxon>
        <taxon>Herviviricetes</taxon>
        <taxon>Herpesvirales</taxon>
        <taxon>Orthoherpesviridae</taxon>
        <taxon>Betaherpesvirinae</taxon>
        <taxon>Roseolovirus</taxon>
        <taxon>Roseolovirus humanbeta6a</taxon>
    </lineage>
</organism>
<dbReference type="EMBL" id="MF994819">
    <property type="protein sequence ID" value="AVI08146.1"/>
    <property type="molecule type" value="Genomic_DNA"/>
</dbReference>
<evidence type="ECO:0000256" key="1">
    <source>
        <dbReference type="SAM" id="Phobius"/>
    </source>
</evidence>
<accession>A0A2L2Q8N2</accession>
<name>A0A2L2Q8N2_9BETA</name>
<dbReference type="EMBL" id="MF994817">
    <property type="protein sequence ID" value="AVI07891.1"/>
    <property type="molecule type" value="Genomic_DNA"/>
</dbReference>
<feature type="transmembrane region" description="Helical" evidence="1">
    <location>
        <begin position="21"/>
        <end position="39"/>
    </location>
</feature>
<sequence length="47" mass="5751">MFIKLKLNRQYLLNVFNKLRIIIFIMIQPVQRMMFIPIVRGVQMKTL</sequence>
<dbReference type="EMBL" id="MF994818">
    <property type="protein sequence ID" value="AVI08020.1"/>
    <property type="molecule type" value="Genomic_DNA"/>
</dbReference>
<evidence type="ECO:0000313" key="6">
    <source>
        <dbReference type="EMBL" id="AVI08268.1"/>
    </source>
</evidence>
<keyword evidence="1" id="KW-0472">Membrane</keyword>
<protein>
    <submittedName>
        <fullName evidence="2">Uncharacterized protein</fullName>
    </submittedName>
</protein>
<reference evidence="2" key="1">
    <citation type="journal article" date="2018" name="J. Virol.">
        <title>Copy number heterogeneity, large origin tandem repeats, and interspecies recombination in HHV-6A and HHV-6B reference strains.</title>
        <authorList>
            <person name="Greninger A.L."/>
            <person name="Roychoudhury P."/>
            <person name="Makhsous N."/>
            <person name="Hanson D."/>
            <person name="Chase J."/>
            <person name="Krueger G."/>
            <person name="Xie H."/>
            <person name="Huang M.-L."/>
            <person name="Saunders L."/>
            <person name="Ablashi D."/>
            <person name="Koelle D.M."/>
            <person name="Cook L."/>
            <person name="Jerome K.R."/>
        </authorList>
    </citation>
    <scope>NUCLEOTIDE SEQUENCE</scope>
    <source>
        <strain evidence="2">ABI-HHV6A</strain>
        <strain evidence="3">CO3</strain>
        <strain evidence="4">CO4</strain>
        <strain evidence="5">CO7</strain>
        <strain evidence="6">DA</strain>
    </source>
</reference>
<proteinExistence type="predicted"/>
<dbReference type="EMBL" id="MF994813">
    <property type="protein sequence ID" value="AVI07401.1"/>
    <property type="molecule type" value="Genomic_DNA"/>
</dbReference>
<evidence type="ECO:0000313" key="3">
    <source>
        <dbReference type="EMBL" id="AVI07891.1"/>
    </source>
</evidence>